<keyword evidence="3" id="KW-1185">Reference proteome</keyword>
<gene>
    <name evidence="2" type="ORF">LtaPh_2203700</name>
</gene>
<sequence>MVLPSLVGGNSGGHGSHRSAPSYALETSLVSSLPDITGSDLADSNLDTSSQTQEPSRSRADLDAKQLRQIQAREARQRTHLLEEALEQFTDIMRRHVAYLDIAASCAVLQATRNAHAEAKTQHAKEWQLQILQDALYDTVAEEEKRRKVTEQAELAVRRSLWQLQRADVQPVLLRESFFRLMHAEHVRRSFLQREEARAVEAMGIPFFISLPCRSTTPNAPSGLGGDRKGSTTQRVTERSKLDWMAHQRCPFQCAVDCPYMPPFTRQLGKRWAAAMAKSEEKRGASASLQLGRRSVSQLPLPRLSQRWRVAGVGITEVGKQRVRNVMTMGHYSETCEFLPGLRF</sequence>
<accession>A0A640KLE1</accession>
<dbReference type="EMBL" id="BLBS01000029">
    <property type="protein sequence ID" value="GET88507.1"/>
    <property type="molecule type" value="Genomic_DNA"/>
</dbReference>
<dbReference type="OrthoDB" id="266192at2759"/>
<evidence type="ECO:0000313" key="3">
    <source>
        <dbReference type="Proteomes" id="UP000419144"/>
    </source>
</evidence>
<dbReference type="VEuPathDB" id="TriTrypDB:LtaPh_2203700"/>
<dbReference type="Proteomes" id="UP000419144">
    <property type="component" value="Unassembled WGS sequence"/>
</dbReference>
<evidence type="ECO:0000313" key="2">
    <source>
        <dbReference type="EMBL" id="GET88507.1"/>
    </source>
</evidence>
<dbReference type="AlphaFoldDB" id="A0A640KLE1"/>
<organism evidence="2 3">
    <name type="scientific">Leishmania tarentolae</name>
    <name type="common">Sauroleishmania tarentolae</name>
    <dbReference type="NCBI Taxonomy" id="5689"/>
    <lineage>
        <taxon>Eukaryota</taxon>
        <taxon>Discoba</taxon>
        <taxon>Euglenozoa</taxon>
        <taxon>Kinetoplastea</taxon>
        <taxon>Metakinetoplastina</taxon>
        <taxon>Trypanosomatida</taxon>
        <taxon>Trypanosomatidae</taxon>
        <taxon>Leishmaniinae</taxon>
        <taxon>Leishmania</taxon>
        <taxon>lizard Leishmania</taxon>
    </lineage>
</organism>
<feature type="region of interest" description="Disordered" evidence="1">
    <location>
        <begin position="40"/>
        <end position="64"/>
    </location>
</feature>
<protein>
    <submittedName>
        <fullName evidence="2">Uncharacterized protein</fullName>
    </submittedName>
</protein>
<reference evidence="2" key="1">
    <citation type="submission" date="2019-11" db="EMBL/GenBank/DDBJ databases">
        <title>Leishmania tarentolae CDS.</title>
        <authorList>
            <person name="Goto Y."/>
            <person name="Yamagishi J."/>
        </authorList>
    </citation>
    <scope>NUCLEOTIDE SEQUENCE [LARGE SCALE GENOMIC DNA]</scope>
    <source>
        <strain evidence="2">Parrot Tar II</strain>
    </source>
</reference>
<feature type="region of interest" description="Disordered" evidence="1">
    <location>
        <begin position="1"/>
        <end position="20"/>
    </location>
</feature>
<proteinExistence type="predicted"/>
<evidence type="ECO:0000256" key="1">
    <source>
        <dbReference type="SAM" id="MobiDB-lite"/>
    </source>
</evidence>
<feature type="compositionally biased region" description="Polar residues" evidence="1">
    <location>
        <begin position="45"/>
        <end position="55"/>
    </location>
</feature>
<comment type="caution">
    <text evidence="2">The sequence shown here is derived from an EMBL/GenBank/DDBJ whole genome shotgun (WGS) entry which is preliminary data.</text>
</comment>
<name>A0A640KLE1_LEITA</name>